<dbReference type="PANTHER" id="PTHR48079:SF6">
    <property type="entry name" value="NAD(P)-BINDING DOMAIN-CONTAINING PROTEIN-RELATED"/>
    <property type="match status" value="1"/>
</dbReference>
<organism evidence="2 3">
    <name type="scientific">Saliniradius amylolyticus</name>
    <dbReference type="NCBI Taxonomy" id="2183582"/>
    <lineage>
        <taxon>Bacteria</taxon>
        <taxon>Pseudomonadati</taxon>
        <taxon>Pseudomonadota</taxon>
        <taxon>Gammaproteobacteria</taxon>
        <taxon>Alteromonadales</taxon>
        <taxon>Alteromonadaceae</taxon>
        <taxon>Saliniradius</taxon>
    </lineage>
</organism>
<sequence length="268" mass="29335">MKNTYALIGCGWLGLPLAESWLRQGHHVIGTTRSQDKADQLATLGIQPQLFALGERLPPVVAKADAVVLNIPPGRKNLKPESFRQNIEALLAQVSSQTKLLFISTSSVFGQHQSEVDEASATEPDTPSGELHCQLEAHLHSHFGTRASVLRLAGLIGGDRHPVKMLAGRKLDNGQRPVNLIHRDDVINAINAIVRLNHWGYTLHLAANDHPSRDTFYTWAAKQAGLALPSFTRDEGPAKIIHSQQTQKRLGLTLAYPSPFDMPVPVSD</sequence>
<dbReference type="KEGG" id="salh:HMF8227_00383"/>
<evidence type="ECO:0000313" key="3">
    <source>
        <dbReference type="Proteomes" id="UP000245728"/>
    </source>
</evidence>
<dbReference type="RefSeq" id="WP_109338573.1">
    <property type="nucleotide sequence ID" value="NZ_CP029347.1"/>
</dbReference>
<dbReference type="GO" id="GO:0005737">
    <property type="term" value="C:cytoplasm"/>
    <property type="evidence" value="ECO:0007669"/>
    <property type="project" value="TreeGrafter"/>
</dbReference>
<dbReference type="InterPro" id="IPR036291">
    <property type="entry name" value="NAD(P)-bd_dom_sf"/>
</dbReference>
<dbReference type="SUPFAM" id="SSF51735">
    <property type="entry name" value="NAD(P)-binding Rossmann-fold domains"/>
    <property type="match status" value="1"/>
</dbReference>
<dbReference type="Gene3D" id="3.40.50.720">
    <property type="entry name" value="NAD(P)-binding Rossmann-like Domain"/>
    <property type="match status" value="1"/>
</dbReference>
<keyword evidence="3" id="KW-1185">Reference proteome</keyword>
<dbReference type="Proteomes" id="UP000245728">
    <property type="component" value="Chromosome"/>
</dbReference>
<dbReference type="AlphaFoldDB" id="A0A2S2DZW0"/>
<evidence type="ECO:0000313" key="2">
    <source>
        <dbReference type="EMBL" id="AWL10889.1"/>
    </source>
</evidence>
<dbReference type="EMBL" id="CP029347">
    <property type="protein sequence ID" value="AWL10889.1"/>
    <property type="molecule type" value="Genomic_DNA"/>
</dbReference>
<accession>A0A2S2DZW0</accession>
<gene>
    <name evidence="2" type="ORF">HMF8227_00383</name>
</gene>
<dbReference type="OrthoDB" id="751203at2"/>
<dbReference type="GO" id="GO:0050661">
    <property type="term" value="F:NADP binding"/>
    <property type="evidence" value="ECO:0007669"/>
    <property type="project" value="InterPro"/>
</dbReference>
<dbReference type="CDD" id="cd05266">
    <property type="entry name" value="SDR_a4"/>
    <property type="match status" value="1"/>
</dbReference>
<dbReference type="Pfam" id="PF03446">
    <property type="entry name" value="NAD_binding_2"/>
    <property type="match status" value="1"/>
</dbReference>
<dbReference type="GO" id="GO:0004029">
    <property type="term" value="F:aldehyde dehydrogenase (NAD+) activity"/>
    <property type="evidence" value="ECO:0007669"/>
    <property type="project" value="TreeGrafter"/>
</dbReference>
<dbReference type="InterPro" id="IPR051783">
    <property type="entry name" value="NAD(P)-dependent_oxidoreduct"/>
</dbReference>
<evidence type="ECO:0000259" key="1">
    <source>
        <dbReference type="Pfam" id="PF03446"/>
    </source>
</evidence>
<dbReference type="InterPro" id="IPR006115">
    <property type="entry name" value="6PGDH_NADP-bd"/>
</dbReference>
<dbReference type="PANTHER" id="PTHR48079">
    <property type="entry name" value="PROTEIN YEEZ"/>
    <property type="match status" value="1"/>
</dbReference>
<feature type="domain" description="6-phosphogluconate dehydrogenase NADP-binding" evidence="1">
    <location>
        <begin position="5"/>
        <end position="107"/>
    </location>
</feature>
<proteinExistence type="predicted"/>
<protein>
    <submittedName>
        <fullName evidence="2">Protein YeeZ</fullName>
    </submittedName>
</protein>
<reference evidence="2 3" key="1">
    <citation type="submission" date="2018-05" db="EMBL/GenBank/DDBJ databases">
        <title>Salinimonas sp. HMF8227 Genome sequencing and assembly.</title>
        <authorList>
            <person name="Kang H."/>
            <person name="Kang J."/>
            <person name="Cha I."/>
            <person name="Kim H."/>
            <person name="Joh K."/>
        </authorList>
    </citation>
    <scope>NUCLEOTIDE SEQUENCE [LARGE SCALE GENOMIC DNA]</scope>
    <source>
        <strain evidence="2 3">HMF8227</strain>
    </source>
</reference>
<name>A0A2S2DZW0_9ALTE</name>